<dbReference type="EMBL" id="JAMPKK010000090">
    <property type="protein sequence ID" value="MEP0867849.1"/>
    <property type="molecule type" value="Genomic_DNA"/>
</dbReference>
<comment type="caution">
    <text evidence="3">The sequence shown here is derived from an EMBL/GenBank/DDBJ whole genome shotgun (WGS) entry which is preliminary data.</text>
</comment>
<dbReference type="RefSeq" id="WP_190422911.1">
    <property type="nucleotide sequence ID" value="NZ_JAMPKK010000090.1"/>
</dbReference>
<dbReference type="PANTHER" id="PTHR36842:SF1">
    <property type="entry name" value="PROTEIN TOLB"/>
    <property type="match status" value="1"/>
</dbReference>
<dbReference type="PROSITE" id="PS51257">
    <property type="entry name" value="PROKAR_LIPOPROTEIN"/>
    <property type="match status" value="1"/>
</dbReference>
<dbReference type="InterPro" id="IPR011042">
    <property type="entry name" value="6-blade_b-propeller_TolB-like"/>
</dbReference>
<evidence type="ECO:0000256" key="1">
    <source>
        <dbReference type="ARBA" id="ARBA00009820"/>
    </source>
</evidence>
<evidence type="ECO:0000313" key="3">
    <source>
        <dbReference type="EMBL" id="MEP0867849.1"/>
    </source>
</evidence>
<reference evidence="3 4" key="1">
    <citation type="submission" date="2022-04" db="EMBL/GenBank/DDBJ databases">
        <title>Positive selection, recombination, and allopatry shape intraspecific diversity of widespread and dominant cyanobacteria.</title>
        <authorList>
            <person name="Wei J."/>
            <person name="Shu W."/>
            <person name="Hu C."/>
        </authorList>
    </citation>
    <scope>NUCLEOTIDE SEQUENCE [LARGE SCALE GENOMIC DNA]</scope>
    <source>
        <strain evidence="3 4">GB2-A5</strain>
    </source>
</reference>
<evidence type="ECO:0000313" key="4">
    <source>
        <dbReference type="Proteomes" id="UP001442494"/>
    </source>
</evidence>
<protein>
    <submittedName>
        <fullName evidence="3">PD40 domain-containing protein</fullName>
    </submittedName>
</protein>
<comment type="similarity">
    <text evidence="1">Belongs to the TolB family.</text>
</comment>
<gene>
    <name evidence="3" type="ORF">NDI37_25735</name>
</gene>
<dbReference type="InterPro" id="IPR011659">
    <property type="entry name" value="WD40"/>
</dbReference>
<accession>A0ABV0JXL6</accession>
<dbReference type="Proteomes" id="UP001442494">
    <property type="component" value="Unassembled WGS sequence"/>
</dbReference>
<dbReference type="Pfam" id="PF07676">
    <property type="entry name" value="PD40"/>
    <property type="match status" value="2"/>
</dbReference>
<dbReference type="PANTHER" id="PTHR36842">
    <property type="entry name" value="PROTEIN TOLB HOMOLOG"/>
    <property type="match status" value="1"/>
</dbReference>
<feature type="signal peptide" evidence="2">
    <location>
        <begin position="1"/>
        <end position="19"/>
    </location>
</feature>
<keyword evidence="4" id="KW-1185">Reference proteome</keyword>
<evidence type="ECO:0000256" key="2">
    <source>
        <dbReference type="SAM" id="SignalP"/>
    </source>
</evidence>
<sequence length="173" mass="18793">MKCCIFLSAVITLPGLLSSCSGSGRLMSFPFDSAGRSLNSPASELTPQLASRYIVFISDRRSTQDVYLFDTVDQRVIDLPGLNALDAIASHPSISADGRYIVFAASRQGRSGIYLYDRETRQLRNLTENLQAEVRNPTISADGGTIAFESSENGQWDIAVYGRSGEPLIPPSP</sequence>
<name>A0ABV0JXL6_9CYAN</name>
<dbReference type="Gene3D" id="2.120.10.30">
    <property type="entry name" value="TolB, C-terminal domain"/>
    <property type="match status" value="1"/>
</dbReference>
<proteinExistence type="inferred from homology"/>
<organism evidence="3 4">
    <name type="scientific">Funiculus sociatus GB2-A5</name>
    <dbReference type="NCBI Taxonomy" id="2933946"/>
    <lineage>
        <taxon>Bacteria</taxon>
        <taxon>Bacillati</taxon>
        <taxon>Cyanobacteriota</taxon>
        <taxon>Cyanophyceae</taxon>
        <taxon>Coleofasciculales</taxon>
        <taxon>Coleofasciculaceae</taxon>
        <taxon>Funiculus</taxon>
    </lineage>
</organism>
<dbReference type="SUPFAM" id="SSF82171">
    <property type="entry name" value="DPP6 N-terminal domain-like"/>
    <property type="match status" value="1"/>
</dbReference>
<keyword evidence="2" id="KW-0732">Signal</keyword>
<feature type="chain" id="PRO_5047143031" evidence="2">
    <location>
        <begin position="20"/>
        <end position="173"/>
    </location>
</feature>